<name>A0ABR0AYC7_9CRUS</name>
<organism evidence="1 2">
    <name type="scientific">Daphnia magna</name>
    <dbReference type="NCBI Taxonomy" id="35525"/>
    <lineage>
        <taxon>Eukaryota</taxon>
        <taxon>Metazoa</taxon>
        <taxon>Ecdysozoa</taxon>
        <taxon>Arthropoda</taxon>
        <taxon>Crustacea</taxon>
        <taxon>Branchiopoda</taxon>
        <taxon>Diplostraca</taxon>
        <taxon>Cladocera</taxon>
        <taxon>Anomopoda</taxon>
        <taxon>Daphniidae</taxon>
        <taxon>Daphnia</taxon>
    </lineage>
</organism>
<accession>A0ABR0AYC7</accession>
<evidence type="ECO:0000313" key="2">
    <source>
        <dbReference type="Proteomes" id="UP001234178"/>
    </source>
</evidence>
<dbReference type="EMBL" id="JAOYFB010000039">
    <property type="protein sequence ID" value="KAK4030044.1"/>
    <property type="molecule type" value="Genomic_DNA"/>
</dbReference>
<sequence length="80" mass="8938">MELPLEFSDYYTLSGLISSLTSPILGGPVTPIPLVHETQSEGVLYYEVLYTCTLSVYQGTSLCYGTQVHWVLRSKRAHIN</sequence>
<gene>
    <name evidence="1" type="ORF">OUZ56_023000</name>
</gene>
<keyword evidence="2" id="KW-1185">Reference proteome</keyword>
<protein>
    <submittedName>
        <fullName evidence="1">Uncharacterized protein</fullName>
    </submittedName>
</protein>
<proteinExistence type="predicted"/>
<reference evidence="1 2" key="1">
    <citation type="journal article" date="2023" name="Nucleic Acids Res.">
        <title>The hologenome of Daphnia magna reveals possible DNA methylation and microbiome-mediated evolution of the host genome.</title>
        <authorList>
            <person name="Chaturvedi A."/>
            <person name="Li X."/>
            <person name="Dhandapani V."/>
            <person name="Marshall H."/>
            <person name="Kissane S."/>
            <person name="Cuenca-Cambronero M."/>
            <person name="Asole G."/>
            <person name="Calvet F."/>
            <person name="Ruiz-Romero M."/>
            <person name="Marangio P."/>
            <person name="Guigo R."/>
            <person name="Rago D."/>
            <person name="Mirbahai L."/>
            <person name="Eastwood N."/>
            <person name="Colbourne J.K."/>
            <person name="Zhou J."/>
            <person name="Mallon E."/>
            <person name="Orsini L."/>
        </authorList>
    </citation>
    <scope>NUCLEOTIDE SEQUENCE [LARGE SCALE GENOMIC DNA]</scope>
    <source>
        <strain evidence="1">LRV0_1</strain>
    </source>
</reference>
<comment type="caution">
    <text evidence="1">The sequence shown here is derived from an EMBL/GenBank/DDBJ whole genome shotgun (WGS) entry which is preliminary data.</text>
</comment>
<evidence type="ECO:0000313" key="1">
    <source>
        <dbReference type="EMBL" id="KAK4030044.1"/>
    </source>
</evidence>
<dbReference type="Proteomes" id="UP001234178">
    <property type="component" value="Unassembled WGS sequence"/>
</dbReference>